<dbReference type="GeneID" id="78334765"/>
<keyword evidence="3 8" id="KW-0813">Transport</keyword>
<dbReference type="Gene3D" id="1.10.1760.20">
    <property type="match status" value="1"/>
</dbReference>
<evidence type="ECO:0000256" key="9">
    <source>
        <dbReference type="SAM" id="Phobius"/>
    </source>
</evidence>
<name>A0A1H2TVN7_ACIFE</name>
<gene>
    <name evidence="10" type="ORF">SAMN05216495_10213</name>
</gene>
<evidence type="ECO:0000313" key="11">
    <source>
        <dbReference type="Proteomes" id="UP000182379"/>
    </source>
</evidence>
<dbReference type="PANTHER" id="PTHR38438">
    <property type="entry name" value="RIBOFLAVIN TRANSPORTER RIBU"/>
    <property type="match status" value="1"/>
</dbReference>
<dbReference type="Pfam" id="PF12822">
    <property type="entry name" value="ECF_trnsprt"/>
    <property type="match status" value="1"/>
</dbReference>
<dbReference type="PIRSF" id="PIRSF037778">
    <property type="entry name" value="UCP037778_transp_RibU"/>
    <property type="match status" value="1"/>
</dbReference>
<sequence length="201" mass="21685">MNRALTPRAMVFIAVLGALSSLLMAFEFPLPFAPAYMKFEISDLPALFAGFFIGPLAGGLTELLKILIKLVLVGSSSAFVGEGMNLLCALAYVLPCTVFYHLHRTRKGAMTALLAGSLVASVFAVGANRFLAIPLYVKLYKIPLAAILKMASATNPLVHSLTDFLLLTVLPFNLLKYALVSGITYLIYKKASLALTEILKK</sequence>
<feature type="transmembrane region" description="Helical" evidence="9">
    <location>
        <begin position="108"/>
        <end position="127"/>
    </location>
</feature>
<evidence type="ECO:0000256" key="5">
    <source>
        <dbReference type="ARBA" id="ARBA00022692"/>
    </source>
</evidence>
<evidence type="ECO:0000256" key="4">
    <source>
        <dbReference type="ARBA" id="ARBA00022475"/>
    </source>
</evidence>
<keyword evidence="6 9" id="KW-1133">Transmembrane helix</keyword>
<feature type="transmembrane region" description="Helical" evidence="9">
    <location>
        <begin position="164"/>
        <end position="188"/>
    </location>
</feature>
<dbReference type="PANTHER" id="PTHR38438:SF1">
    <property type="entry name" value="RIBOFLAVIN TRANSPORTER RIBU"/>
    <property type="match status" value="1"/>
</dbReference>
<proteinExistence type="inferred from homology"/>
<evidence type="ECO:0000313" key="10">
    <source>
        <dbReference type="EMBL" id="SDW47818.1"/>
    </source>
</evidence>
<dbReference type="EMBL" id="FNOP01000002">
    <property type="protein sequence ID" value="SDW47818.1"/>
    <property type="molecule type" value="Genomic_DNA"/>
</dbReference>
<protein>
    <recommendedName>
        <fullName evidence="8">Riboflavin transporter</fullName>
    </recommendedName>
</protein>
<dbReference type="InterPro" id="IPR024529">
    <property type="entry name" value="ECF_trnsprt_substrate-spec"/>
</dbReference>
<organism evidence="10 11">
    <name type="scientific">Acidaminococcus fermentans</name>
    <dbReference type="NCBI Taxonomy" id="905"/>
    <lineage>
        <taxon>Bacteria</taxon>
        <taxon>Bacillati</taxon>
        <taxon>Bacillota</taxon>
        <taxon>Negativicutes</taxon>
        <taxon>Acidaminococcales</taxon>
        <taxon>Acidaminococcaceae</taxon>
        <taxon>Acidaminococcus</taxon>
    </lineage>
</organism>
<dbReference type="RefSeq" id="WP_012938395.1">
    <property type="nucleotide sequence ID" value="NZ_FNOP01000002.1"/>
</dbReference>
<keyword evidence="4 8" id="KW-1003">Cell membrane</keyword>
<accession>A0A1H2TVN7</accession>
<reference evidence="10 11" key="1">
    <citation type="submission" date="2016-10" db="EMBL/GenBank/DDBJ databases">
        <authorList>
            <person name="Varghese N."/>
            <person name="Submissions S."/>
        </authorList>
    </citation>
    <scope>NUCLEOTIDE SEQUENCE [LARGE SCALE GENOMIC DNA]</scope>
    <source>
        <strain evidence="10 11">WCC6</strain>
    </source>
</reference>
<evidence type="ECO:0000256" key="2">
    <source>
        <dbReference type="ARBA" id="ARBA00005540"/>
    </source>
</evidence>
<evidence type="ECO:0000256" key="1">
    <source>
        <dbReference type="ARBA" id="ARBA00004651"/>
    </source>
</evidence>
<dbReference type="GO" id="GO:0005886">
    <property type="term" value="C:plasma membrane"/>
    <property type="evidence" value="ECO:0007669"/>
    <property type="project" value="UniProtKB-SubCell"/>
</dbReference>
<dbReference type="AlphaFoldDB" id="A0A1H2TVN7"/>
<keyword evidence="5 9" id="KW-0812">Transmembrane</keyword>
<comment type="subcellular location">
    <subcellularLocation>
        <location evidence="1">Cell membrane</location>
        <topology evidence="1">Multi-pass membrane protein</topology>
    </subcellularLocation>
</comment>
<keyword evidence="7 8" id="KW-0472">Membrane</keyword>
<evidence type="ECO:0000256" key="8">
    <source>
        <dbReference type="PIRNR" id="PIRNR037778"/>
    </source>
</evidence>
<dbReference type="GO" id="GO:0032217">
    <property type="term" value="F:riboflavin transmembrane transporter activity"/>
    <property type="evidence" value="ECO:0007669"/>
    <property type="project" value="UniProtKB-UniRule"/>
</dbReference>
<evidence type="ECO:0000256" key="7">
    <source>
        <dbReference type="ARBA" id="ARBA00023136"/>
    </source>
</evidence>
<dbReference type="Proteomes" id="UP000182379">
    <property type="component" value="Unassembled WGS sequence"/>
</dbReference>
<comment type="function">
    <text evidence="8">Probably a riboflavin-binding protein that interacts with the energy-coupling factor (ECF) ABC-transporter complex.</text>
</comment>
<comment type="similarity">
    <text evidence="2 8">Belongs to the prokaryotic riboflavin transporter (P-RFT) (TC 2.A.87) family.</text>
</comment>
<feature type="transmembrane region" description="Helical" evidence="9">
    <location>
        <begin position="49"/>
        <end position="72"/>
    </location>
</feature>
<comment type="caution">
    <text evidence="10">The sequence shown here is derived from an EMBL/GenBank/DDBJ whole genome shotgun (WGS) entry which is preliminary data.</text>
</comment>
<evidence type="ECO:0000256" key="3">
    <source>
        <dbReference type="ARBA" id="ARBA00022448"/>
    </source>
</evidence>
<dbReference type="InterPro" id="IPR025720">
    <property type="entry name" value="RibU"/>
</dbReference>
<dbReference type="OMA" id="FANFMIG"/>
<feature type="transmembrane region" description="Helical" evidence="9">
    <location>
        <begin position="84"/>
        <end position="102"/>
    </location>
</feature>
<evidence type="ECO:0000256" key="6">
    <source>
        <dbReference type="ARBA" id="ARBA00022989"/>
    </source>
</evidence>